<dbReference type="InterPro" id="IPR028992">
    <property type="entry name" value="Hedgehog/Intein_dom"/>
</dbReference>
<accession>A0ABT7FH35</accession>
<sequence>MADWDYTAYLVYGTDGTIDGSSNVISGTLTDSDAGNDLFDTTETITGGQDGFGATDDDGTFVGTVDVLGVTWVGVEANSGKTIFYATVNPGTTSSEIADGFRAFAGNSNSINDLPLSNATGFTTCFAIGTLIATPKGERAVEDLKIGDLILTADGHTVPVKWIGRQTLHKIFTPAERFTPVRVARGALRDGLPHTDLVLTAEHALILDGLAINAGALVNGTTITFDPLDSLPDRVTYYHIETEDHSVILANGAAAETYVDYIGRRVFDNHAEYLDLYGEERAITEMSLPRVSAARLVPPAIRARLDRQNAA</sequence>
<protein>
    <submittedName>
        <fullName evidence="2">Hint domain-containing protein</fullName>
    </submittedName>
</protein>
<dbReference type="EMBL" id="JASNJE010000018">
    <property type="protein sequence ID" value="MDK3074300.1"/>
    <property type="molecule type" value="Genomic_DNA"/>
</dbReference>
<feature type="domain" description="Hedgehog/Intein (Hint)" evidence="1">
    <location>
        <begin position="124"/>
        <end position="260"/>
    </location>
</feature>
<name>A0ABT7FH35_9RHOB</name>
<dbReference type="Pfam" id="PF13403">
    <property type="entry name" value="Hint_2"/>
    <property type="match status" value="1"/>
</dbReference>
<proteinExistence type="predicted"/>
<reference evidence="2 3" key="1">
    <citation type="submission" date="2023-05" db="EMBL/GenBank/DDBJ databases">
        <title>Sedimentitalea sp. nov. JM2-8.</title>
        <authorList>
            <person name="Huang J."/>
        </authorList>
    </citation>
    <scope>NUCLEOTIDE SEQUENCE [LARGE SCALE GENOMIC DNA]</scope>
    <source>
        <strain evidence="2 3">JM2-8</strain>
    </source>
</reference>
<dbReference type="Gene3D" id="2.170.16.10">
    <property type="entry name" value="Hedgehog/Intein (Hint) domain"/>
    <property type="match status" value="1"/>
</dbReference>
<dbReference type="Proteomes" id="UP001227126">
    <property type="component" value="Unassembled WGS sequence"/>
</dbReference>
<organism evidence="2 3">
    <name type="scientific">Sedimentitalea xiamensis</name>
    <dbReference type="NCBI Taxonomy" id="3050037"/>
    <lineage>
        <taxon>Bacteria</taxon>
        <taxon>Pseudomonadati</taxon>
        <taxon>Pseudomonadota</taxon>
        <taxon>Alphaproteobacteria</taxon>
        <taxon>Rhodobacterales</taxon>
        <taxon>Paracoccaceae</taxon>
        <taxon>Sedimentitalea</taxon>
    </lineage>
</organism>
<evidence type="ECO:0000313" key="2">
    <source>
        <dbReference type="EMBL" id="MDK3074300.1"/>
    </source>
</evidence>
<keyword evidence="3" id="KW-1185">Reference proteome</keyword>
<comment type="caution">
    <text evidence="2">The sequence shown here is derived from an EMBL/GenBank/DDBJ whole genome shotgun (WGS) entry which is preliminary data.</text>
</comment>
<evidence type="ECO:0000313" key="3">
    <source>
        <dbReference type="Proteomes" id="UP001227126"/>
    </source>
</evidence>
<dbReference type="RefSeq" id="WP_284486233.1">
    <property type="nucleotide sequence ID" value="NZ_JASNJE010000018.1"/>
</dbReference>
<gene>
    <name evidence="2" type="ORF">QO034_14405</name>
</gene>
<evidence type="ECO:0000259" key="1">
    <source>
        <dbReference type="Pfam" id="PF13403"/>
    </source>
</evidence>
<dbReference type="SUPFAM" id="SSF51294">
    <property type="entry name" value="Hedgehog/intein (Hint) domain"/>
    <property type="match status" value="1"/>
</dbReference>
<dbReference type="InterPro" id="IPR036844">
    <property type="entry name" value="Hint_dom_sf"/>
</dbReference>